<evidence type="ECO:0000313" key="2">
    <source>
        <dbReference type="Proteomes" id="UP000278804"/>
    </source>
</evidence>
<sequence length="182" mass="20052">MKKLLLGFLAFTMTLGILNYGTSIGVSAEEKINSETECLAVGDDIANNEGSTFVESKLLDNLDIDRLIHQTAQAVDNLMSSVFVTDMDGNLISVDVDELELKYGVSAESIELKRILNQRNTTLRSDVMSLGLGYHSGRFASCFIKQIARSFGVSSAIFVGKGELINLVGKNHIIELFKKWRK</sequence>
<dbReference type="Proteomes" id="UP000278804">
    <property type="component" value="Chromosome"/>
</dbReference>
<evidence type="ECO:0000313" key="1">
    <source>
        <dbReference type="EMBL" id="AZK44012.1"/>
    </source>
</evidence>
<protein>
    <submittedName>
        <fullName evidence="1">Uncharacterized protein</fullName>
    </submittedName>
</protein>
<name>A0A3Q8S2M5_9FIRM</name>
<accession>A0A3Q8S2M5</accession>
<dbReference type="KEGG" id="eri:EEI45_03835"/>
<keyword evidence="2" id="KW-1185">Reference proteome</keyword>
<organism evidence="1 2">
    <name type="scientific">Erysipelothrix piscisicarius</name>
    <dbReference type="NCBI Taxonomy" id="2485784"/>
    <lineage>
        <taxon>Bacteria</taxon>
        <taxon>Bacillati</taxon>
        <taxon>Bacillota</taxon>
        <taxon>Erysipelotrichia</taxon>
        <taxon>Erysipelotrichales</taxon>
        <taxon>Erysipelotrichaceae</taxon>
        <taxon>Erysipelothrix</taxon>
    </lineage>
</organism>
<dbReference type="AlphaFoldDB" id="A0A3Q8S2M5"/>
<reference evidence="1 2" key="1">
    <citation type="journal article" date="2020" name="Int. J. Syst. Evol. Microbiol.">
        <title>Description of Erysipelothrix piscisicarius sp. nov., an emergent fish pathogen, and assessment of virulence using a tiger barb (Puntigrus tetrazona) infection model.</title>
        <authorList>
            <person name="Pomaranski E.K."/>
            <person name="Griffin M.J."/>
            <person name="Camus A.C."/>
            <person name="Armwood A.R."/>
            <person name="Shelley J."/>
            <person name="Waldbieser G.C."/>
            <person name="LaFrentz B.R."/>
            <person name="Garcia J.C."/>
            <person name="Yanong R."/>
            <person name="Soto E."/>
        </authorList>
    </citation>
    <scope>NUCLEOTIDE SEQUENCE [LARGE SCALE GENOMIC DNA]</scope>
    <source>
        <strain evidence="1 2">15TAL0474</strain>
    </source>
</reference>
<proteinExistence type="predicted"/>
<gene>
    <name evidence="1" type="ORF">EEI45_03835</name>
</gene>
<dbReference type="RefSeq" id="WP_125164213.1">
    <property type="nucleotide sequence ID" value="NZ_CP034234.1"/>
</dbReference>
<dbReference type="EMBL" id="CP034234">
    <property type="protein sequence ID" value="AZK44012.1"/>
    <property type="molecule type" value="Genomic_DNA"/>
</dbReference>